<accession>A0A366IJQ4</accession>
<dbReference type="Proteomes" id="UP000253509">
    <property type="component" value="Unassembled WGS sequence"/>
</dbReference>
<reference evidence="1 2" key="1">
    <citation type="submission" date="2018-06" db="EMBL/GenBank/DDBJ databases">
        <title>Freshwater and sediment microbial communities from various areas in North America, analyzing microbe dynamics in response to fracking.</title>
        <authorList>
            <person name="Lamendella R."/>
        </authorList>
    </citation>
    <scope>NUCLEOTIDE SEQUENCE [LARGE SCALE GENOMIC DNA]</scope>
    <source>
        <strain evidence="1 2">3b_TX</strain>
    </source>
</reference>
<evidence type="ECO:0000313" key="1">
    <source>
        <dbReference type="EMBL" id="RBP71224.1"/>
    </source>
</evidence>
<gene>
    <name evidence="1" type="ORF">DFO65_10667</name>
</gene>
<evidence type="ECO:0000313" key="2">
    <source>
        <dbReference type="Proteomes" id="UP000253509"/>
    </source>
</evidence>
<dbReference type="RefSeq" id="WP_113904325.1">
    <property type="nucleotide sequence ID" value="NZ_QNSB01000006.1"/>
</dbReference>
<sequence>MTTNYTNTFIKVAQDSALASPKVPTPREKPSIAQLQYELLIDAPYTMTSDDLLFEVHAIRNGLGDEERETAREEFFSRSQACLRASPLPKTHGWGIHHDGSSRIALVPIGSEEYRHLSEDTALTQVHAMRSKRA</sequence>
<dbReference type="AlphaFoldDB" id="A0A366IJQ4"/>
<protein>
    <submittedName>
        <fullName evidence="1">Uncharacterized protein</fullName>
    </submittedName>
</protein>
<dbReference type="InterPro" id="IPR046155">
    <property type="entry name" value="DUF6157"/>
</dbReference>
<dbReference type="EMBL" id="QNSB01000006">
    <property type="protein sequence ID" value="RBP71224.1"/>
    <property type="molecule type" value="Genomic_DNA"/>
</dbReference>
<dbReference type="Pfam" id="PF19654">
    <property type="entry name" value="DUF6157"/>
    <property type="match status" value="1"/>
</dbReference>
<proteinExistence type="predicted"/>
<name>A0A366IJQ4_9MICO</name>
<keyword evidence="2" id="KW-1185">Reference proteome</keyword>
<organism evidence="1 2">
    <name type="scientific">Brevibacterium celere</name>
    <dbReference type="NCBI Taxonomy" id="225845"/>
    <lineage>
        <taxon>Bacteria</taxon>
        <taxon>Bacillati</taxon>
        <taxon>Actinomycetota</taxon>
        <taxon>Actinomycetes</taxon>
        <taxon>Micrococcales</taxon>
        <taxon>Brevibacteriaceae</taxon>
        <taxon>Brevibacterium</taxon>
    </lineage>
</organism>
<comment type="caution">
    <text evidence="1">The sequence shown here is derived from an EMBL/GenBank/DDBJ whole genome shotgun (WGS) entry which is preliminary data.</text>
</comment>